<dbReference type="Proteomes" id="UP000887565">
    <property type="component" value="Unplaced"/>
</dbReference>
<dbReference type="WBParaSite" id="nRc.2.0.1.t03266-RA">
    <property type="protein sequence ID" value="nRc.2.0.1.t03266-RA"/>
    <property type="gene ID" value="nRc.2.0.1.g03266"/>
</dbReference>
<dbReference type="AlphaFoldDB" id="A0A915HP29"/>
<organism evidence="1 2">
    <name type="scientific">Romanomermis culicivorax</name>
    <name type="common">Nematode worm</name>
    <dbReference type="NCBI Taxonomy" id="13658"/>
    <lineage>
        <taxon>Eukaryota</taxon>
        <taxon>Metazoa</taxon>
        <taxon>Ecdysozoa</taxon>
        <taxon>Nematoda</taxon>
        <taxon>Enoplea</taxon>
        <taxon>Dorylaimia</taxon>
        <taxon>Mermithida</taxon>
        <taxon>Mermithoidea</taxon>
        <taxon>Mermithidae</taxon>
        <taxon>Romanomermis</taxon>
    </lineage>
</organism>
<reference evidence="2" key="1">
    <citation type="submission" date="2022-11" db="UniProtKB">
        <authorList>
            <consortium name="WormBaseParasite"/>
        </authorList>
    </citation>
    <scope>IDENTIFICATION</scope>
</reference>
<sequence length="66" mass="7587">MEENRMRPSTGLGYEKGFYRKLANPDDQEIENFDCENANLPLLYEADKHDLDLPETSAPLKARKTS</sequence>
<keyword evidence="1" id="KW-1185">Reference proteome</keyword>
<evidence type="ECO:0000313" key="1">
    <source>
        <dbReference type="Proteomes" id="UP000887565"/>
    </source>
</evidence>
<evidence type="ECO:0000313" key="2">
    <source>
        <dbReference type="WBParaSite" id="nRc.2.0.1.t03266-RA"/>
    </source>
</evidence>
<proteinExistence type="predicted"/>
<accession>A0A915HP29</accession>
<name>A0A915HP29_ROMCU</name>
<protein>
    <submittedName>
        <fullName evidence="2">Uncharacterized protein</fullName>
    </submittedName>
</protein>